<organism evidence="2">
    <name type="scientific">Fusarium oxysporum Fo47</name>
    <dbReference type="NCBI Taxonomy" id="660027"/>
    <lineage>
        <taxon>Eukaryota</taxon>
        <taxon>Fungi</taxon>
        <taxon>Dikarya</taxon>
        <taxon>Ascomycota</taxon>
        <taxon>Pezizomycotina</taxon>
        <taxon>Sordariomycetes</taxon>
        <taxon>Hypocreomycetidae</taxon>
        <taxon>Hypocreales</taxon>
        <taxon>Nectriaceae</taxon>
        <taxon>Fusarium</taxon>
        <taxon>Fusarium oxysporum species complex</taxon>
    </lineage>
</organism>
<accession>W9K4K9</accession>
<reference evidence="2" key="1">
    <citation type="submission" date="2011-06" db="EMBL/GenBank/DDBJ databases">
        <title>The Genome Sequence of Fusarium oxysporum Fo47.</title>
        <authorList>
            <consortium name="The Broad Institute Genome Sequencing Platform"/>
            <person name="Ma L.-J."/>
            <person name="Gale L.R."/>
            <person name="Schwartz D.C."/>
            <person name="Zhou S."/>
            <person name="Corby-Kistler H."/>
            <person name="Young S.K."/>
            <person name="Zeng Q."/>
            <person name="Gargeya S."/>
            <person name="Fitzgerald M."/>
            <person name="Haas B."/>
            <person name="Abouelleil A."/>
            <person name="Alvarado L."/>
            <person name="Arachchi H.M."/>
            <person name="Berlin A."/>
            <person name="Brown A."/>
            <person name="Chapman S.B."/>
            <person name="Chen Z."/>
            <person name="Dunbar C."/>
            <person name="Freedman E."/>
            <person name="Gearin G."/>
            <person name="Gellesch M."/>
            <person name="Goldberg J."/>
            <person name="Griggs A."/>
            <person name="Gujja S."/>
            <person name="Heiman D."/>
            <person name="Howarth C."/>
            <person name="Larson L."/>
            <person name="Lui A."/>
            <person name="MacDonald P.J.P."/>
            <person name="Mehta T."/>
            <person name="Montmayeur A."/>
            <person name="Murphy C."/>
            <person name="Neiman D."/>
            <person name="Pearson M."/>
            <person name="Priest M."/>
            <person name="Roberts A."/>
            <person name="Saif S."/>
            <person name="Shea T."/>
            <person name="Shenoy N."/>
            <person name="Sisk P."/>
            <person name="Stolte C."/>
            <person name="Sykes S."/>
            <person name="Wortman J."/>
            <person name="Nusbaum C."/>
            <person name="Birren B."/>
        </authorList>
    </citation>
    <scope>NUCLEOTIDE SEQUENCE [LARGE SCALE GENOMIC DNA]</scope>
    <source>
        <strain evidence="2">Fo47</strain>
    </source>
</reference>
<dbReference type="VEuPathDB" id="FungiDB:FOZG_08384"/>
<proteinExistence type="predicted"/>
<feature type="region of interest" description="Disordered" evidence="1">
    <location>
        <begin position="93"/>
        <end position="114"/>
    </location>
</feature>
<gene>
    <name evidence="2" type="ORF">FOZG_08384</name>
</gene>
<feature type="compositionally biased region" description="Basic and acidic residues" evidence="1">
    <location>
        <begin position="104"/>
        <end position="114"/>
    </location>
</feature>
<evidence type="ECO:0000313" key="2">
    <source>
        <dbReference type="EMBL" id="EWZ39231.1"/>
    </source>
</evidence>
<evidence type="ECO:0000256" key="1">
    <source>
        <dbReference type="SAM" id="MobiDB-lite"/>
    </source>
</evidence>
<sequence length="114" mass="12801">MFYYLEASVYLHVEVTQVGGGRPSPPGMTLHYITTKEIPRADVDIMLLRRYRPPTGKKNLIACTAKSRSTHPSYSTSYGLKIQRTLSKTRVHSSARRSLCVGRQSDRKAAKTTT</sequence>
<protein>
    <submittedName>
        <fullName evidence="2">Uncharacterized protein</fullName>
    </submittedName>
</protein>
<dbReference type="AlphaFoldDB" id="W9K4K9"/>
<reference evidence="2" key="2">
    <citation type="submission" date="2012-06" db="EMBL/GenBank/DDBJ databases">
        <title>Annotation of the Genome Sequence of Fusarium oxysporum Fo47.</title>
        <authorList>
            <consortium name="The Broad Institute Genomics Platform"/>
            <person name="Ma L.-J."/>
            <person name="Corby-Kistler H."/>
            <person name="Broz K."/>
            <person name="Gale L.R."/>
            <person name="Jonkers W."/>
            <person name="O'Donnell K."/>
            <person name="Ploetz R."/>
            <person name="Steinberg C."/>
            <person name="Schwartz D.C."/>
            <person name="VanEtten H."/>
            <person name="Zhou S."/>
            <person name="Young S.K."/>
            <person name="Zeng Q."/>
            <person name="Gargeya S."/>
            <person name="Fitzgerald M."/>
            <person name="Abouelleil A."/>
            <person name="Alvarado L."/>
            <person name="Chapman S.B."/>
            <person name="Gainer-Dewar J."/>
            <person name="Goldberg J."/>
            <person name="Griggs A."/>
            <person name="Gujja S."/>
            <person name="Hansen M."/>
            <person name="Howarth C."/>
            <person name="Imamovic A."/>
            <person name="Ireland A."/>
            <person name="Larimer J."/>
            <person name="McCowan C."/>
            <person name="Murphy C."/>
            <person name="Pearson M."/>
            <person name="Poon T.W."/>
            <person name="Priest M."/>
            <person name="Roberts A."/>
            <person name="Saif S."/>
            <person name="Shea T."/>
            <person name="Sykes S."/>
            <person name="Wortman J."/>
            <person name="Nusbaum C."/>
            <person name="Birren B."/>
        </authorList>
    </citation>
    <scope>NUCLEOTIDE SEQUENCE</scope>
    <source>
        <strain evidence="2">Fo47</strain>
    </source>
</reference>
<dbReference type="EMBL" id="JH717900">
    <property type="protein sequence ID" value="EWZ39231.1"/>
    <property type="molecule type" value="Genomic_DNA"/>
</dbReference>
<dbReference type="Proteomes" id="UP000030766">
    <property type="component" value="Unassembled WGS sequence"/>
</dbReference>
<dbReference type="HOGENOM" id="CLU_2121183_0_0_1"/>
<name>W9K4K9_FUSOX</name>